<name>B0D560_LACBS</name>
<dbReference type="Proteomes" id="UP000001194">
    <property type="component" value="Unassembled WGS sequence"/>
</dbReference>
<evidence type="ECO:0000256" key="1">
    <source>
        <dbReference type="SAM" id="MobiDB-lite"/>
    </source>
</evidence>
<feature type="region of interest" description="Disordered" evidence="1">
    <location>
        <begin position="539"/>
        <end position="581"/>
    </location>
</feature>
<dbReference type="InParanoid" id="B0D560"/>
<dbReference type="RefSeq" id="XP_001878910.1">
    <property type="nucleotide sequence ID" value="XM_001878875.1"/>
</dbReference>
<evidence type="ECO:0000313" key="4">
    <source>
        <dbReference type="Proteomes" id="UP000001194"/>
    </source>
</evidence>
<gene>
    <name evidence="3" type="ORF">LACBIDRAFT_325103</name>
</gene>
<dbReference type="AlphaFoldDB" id="B0D560"/>
<feature type="compositionally biased region" description="Pro residues" evidence="1">
    <location>
        <begin position="183"/>
        <end position="192"/>
    </location>
</feature>
<keyword evidence="2" id="KW-0812">Transmembrane</keyword>
<feature type="compositionally biased region" description="Acidic residues" evidence="1">
    <location>
        <begin position="549"/>
        <end position="580"/>
    </location>
</feature>
<dbReference type="OrthoDB" id="2686083at2759"/>
<feature type="region of interest" description="Disordered" evidence="1">
    <location>
        <begin position="87"/>
        <end position="120"/>
    </location>
</feature>
<feature type="region of interest" description="Disordered" evidence="1">
    <location>
        <begin position="680"/>
        <end position="704"/>
    </location>
</feature>
<feature type="compositionally biased region" description="Low complexity" evidence="1">
    <location>
        <begin position="943"/>
        <end position="955"/>
    </location>
</feature>
<sequence length="1023" mass="109789">MTFTTFSLSTLSLNTRAAFVFKRSLLYHSISLMSHRAQPVLTTTTTTSMSSFAAIPILGYSVLALVFSYIVQRLIRIVNFRNLLSRSSSSSSASSSSSLETLPTSNAPSEPKKSRIPVPSWDLTPFKKTTANAYRKASALVLPSRGNSVELLPTHVASPPPTAALVDYGVYAEQQSAFQTPATPLPFPPTPPLTSSSSPGTSTTSPGPRTPSPAHHSHSPFSSIPLRIPLPTPFSLFPGPYVPLQPQPKSIISPNRPRTPSPPFLATTPPPTTAHRRSKSLGGVTVRKVANSRLGLAFPHAEAEVEMRNLYRTSKDAPLIDFSSSSEGEEDQDDEDVGVFGRRKRAAKNSLVPGGPLELVSMPLVDLSDTTTRAEGGGEEDVFGFKTGVMMSRRRSIGGDVEVELVALKRDVELLPLPLPPKTLAHPSNDTLIDVDSSITEEKLVDVDVDTSSSRTISPMEPVVLSVGTSRVVSREASPVPVNVEPLVHLPVAVRPVAQLPIVAPVSILDLNEAVVPVESQEEGGEELVHVGYEDAIVVPEEKGTGAEAEAEEEEEKEEETEEEAEPEEEEEEEEEEEGVLVDVSPRPVDVEVPLPEVVEVDVDVEVSAVEVVEVSAVEVVEVSAAEAVEVSAVEVVEVSAPEVVDVEVSQLEVVEVVEVSFPKTTDVLVDVPYLVDIHPSPEPTKPVDLPQDQATSEQKPTATAWQWDEEDDMMRAWSLGLDLVDAPLPLPLDGTDSDVTVPLPNGDESLLDEKPPHDLLIQQQDPESLPFMTNSVEDSPPLPLLPPLTIPLITISNDTKRSHEEEYPDPELLPLPDLDFISSSIKEDKEKRSPPSQTPTPPDSPPLSPGGLGVVKLTTRTAPSSPRIPTLGLRPAWSLRAADAPPLGLSSSSSSSSTPVASPSLKKGGVVLTEEVVEEVKVQEETDTEALPGSFPDSQAPSSSNTTTTTTTTATTSIKTISSLIQTPDTQRIRVSRSPLDIALAMQLRPGLGLGADPAWMVRFLMSMFGWFAILVSGQGEF</sequence>
<organism evidence="4">
    <name type="scientific">Laccaria bicolor (strain S238N-H82 / ATCC MYA-4686)</name>
    <name type="common">Bicoloured deceiver</name>
    <name type="synonym">Laccaria laccata var. bicolor</name>
    <dbReference type="NCBI Taxonomy" id="486041"/>
    <lineage>
        <taxon>Eukaryota</taxon>
        <taxon>Fungi</taxon>
        <taxon>Dikarya</taxon>
        <taxon>Basidiomycota</taxon>
        <taxon>Agaricomycotina</taxon>
        <taxon>Agaricomycetes</taxon>
        <taxon>Agaricomycetidae</taxon>
        <taxon>Agaricales</taxon>
        <taxon>Agaricineae</taxon>
        <taxon>Hydnangiaceae</taxon>
        <taxon>Laccaria</taxon>
    </lineage>
</organism>
<feature type="region of interest" description="Disordered" evidence="1">
    <location>
        <begin position="828"/>
        <end position="872"/>
    </location>
</feature>
<feature type="compositionally biased region" description="Pro residues" evidence="1">
    <location>
        <begin position="837"/>
        <end position="849"/>
    </location>
</feature>
<evidence type="ECO:0000256" key="2">
    <source>
        <dbReference type="SAM" id="Phobius"/>
    </source>
</evidence>
<evidence type="ECO:0000313" key="3">
    <source>
        <dbReference type="EMBL" id="EDR10460.1"/>
    </source>
</evidence>
<accession>B0D560</accession>
<feature type="compositionally biased region" description="Polar residues" evidence="1">
    <location>
        <begin position="99"/>
        <end position="108"/>
    </location>
</feature>
<dbReference type="HOGENOM" id="CLU_295608_0_0_1"/>
<dbReference type="KEGG" id="lbc:LACBIDRAFT_325103"/>
<feature type="compositionally biased region" description="Low complexity" evidence="1">
    <location>
        <begin position="87"/>
        <end position="98"/>
    </location>
</feature>
<reference evidence="3 4" key="1">
    <citation type="journal article" date="2008" name="Nature">
        <title>The genome of Laccaria bicolor provides insights into mycorrhizal symbiosis.</title>
        <authorList>
            <person name="Martin F."/>
            <person name="Aerts A."/>
            <person name="Ahren D."/>
            <person name="Brun A."/>
            <person name="Danchin E.G.J."/>
            <person name="Duchaussoy F."/>
            <person name="Gibon J."/>
            <person name="Kohler A."/>
            <person name="Lindquist E."/>
            <person name="Pereda V."/>
            <person name="Salamov A."/>
            <person name="Shapiro H.J."/>
            <person name="Wuyts J."/>
            <person name="Blaudez D."/>
            <person name="Buee M."/>
            <person name="Brokstein P."/>
            <person name="Canbaeck B."/>
            <person name="Cohen D."/>
            <person name="Courty P.E."/>
            <person name="Coutinho P.M."/>
            <person name="Delaruelle C."/>
            <person name="Detter J.C."/>
            <person name="Deveau A."/>
            <person name="DiFazio S."/>
            <person name="Duplessis S."/>
            <person name="Fraissinet-Tachet L."/>
            <person name="Lucic E."/>
            <person name="Frey-Klett P."/>
            <person name="Fourrey C."/>
            <person name="Feussner I."/>
            <person name="Gay G."/>
            <person name="Grimwood J."/>
            <person name="Hoegger P.J."/>
            <person name="Jain P."/>
            <person name="Kilaru S."/>
            <person name="Labbe J."/>
            <person name="Lin Y.C."/>
            <person name="Legue V."/>
            <person name="Le Tacon F."/>
            <person name="Marmeisse R."/>
            <person name="Melayah D."/>
            <person name="Montanini B."/>
            <person name="Muratet M."/>
            <person name="Nehls U."/>
            <person name="Niculita-Hirzel H."/>
            <person name="Oudot-Le Secq M.P."/>
            <person name="Peter M."/>
            <person name="Quesneville H."/>
            <person name="Rajashekar B."/>
            <person name="Reich M."/>
            <person name="Rouhier N."/>
            <person name="Schmutz J."/>
            <person name="Yin T."/>
            <person name="Chalot M."/>
            <person name="Henrissat B."/>
            <person name="Kuees U."/>
            <person name="Lucas S."/>
            <person name="Van de Peer Y."/>
            <person name="Podila G.K."/>
            <person name="Polle A."/>
            <person name="Pukkila P.J."/>
            <person name="Richardson P.M."/>
            <person name="Rouze P."/>
            <person name="Sanders I.R."/>
            <person name="Stajich J.E."/>
            <person name="Tunlid A."/>
            <person name="Tuskan G."/>
            <person name="Grigoriev I.V."/>
        </authorList>
    </citation>
    <scope>NUCLEOTIDE SEQUENCE [LARGE SCALE GENOMIC DNA]</scope>
    <source>
        <strain evidence="4">S238N-H82 / ATCC MYA-4686</strain>
    </source>
</reference>
<dbReference type="PANTHER" id="PTHR48125">
    <property type="entry name" value="LP07818P1"/>
    <property type="match status" value="1"/>
</dbReference>
<feature type="region of interest" description="Disordered" evidence="1">
    <location>
        <begin position="180"/>
        <end position="224"/>
    </location>
</feature>
<keyword evidence="2" id="KW-1133">Transmembrane helix</keyword>
<keyword evidence="4" id="KW-1185">Reference proteome</keyword>
<feature type="compositionally biased region" description="Low complexity" evidence="1">
    <location>
        <begin position="193"/>
        <end position="207"/>
    </location>
</feature>
<feature type="region of interest" description="Disordered" evidence="1">
    <location>
        <begin position="886"/>
        <end position="907"/>
    </location>
</feature>
<dbReference type="PANTHER" id="PTHR48125:SF12">
    <property type="entry name" value="AT HOOK TRANSCRIPTION FACTOR FAMILY-RELATED"/>
    <property type="match status" value="1"/>
</dbReference>
<feature type="transmembrane region" description="Helical" evidence="2">
    <location>
        <begin position="49"/>
        <end position="71"/>
    </location>
</feature>
<feature type="compositionally biased region" description="Polar residues" evidence="1">
    <location>
        <begin position="693"/>
        <end position="704"/>
    </location>
</feature>
<proteinExistence type="predicted"/>
<feature type="compositionally biased region" description="Pro residues" evidence="1">
    <location>
        <begin position="257"/>
        <end position="272"/>
    </location>
</feature>
<feature type="region of interest" description="Disordered" evidence="1">
    <location>
        <begin position="922"/>
        <end position="955"/>
    </location>
</feature>
<feature type="region of interest" description="Disordered" evidence="1">
    <location>
        <begin position="248"/>
        <end position="281"/>
    </location>
</feature>
<keyword evidence="2" id="KW-0472">Membrane</keyword>
<protein>
    <submittedName>
        <fullName evidence="3">Predicted protein</fullName>
    </submittedName>
</protein>
<dbReference type="GeneID" id="6074543"/>
<dbReference type="EMBL" id="DS547097">
    <property type="protein sequence ID" value="EDR10460.1"/>
    <property type="molecule type" value="Genomic_DNA"/>
</dbReference>